<dbReference type="Gene3D" id="1.10.10.2220">
    <property type="match status" value="1"/>
</dbReference>
<dbReference type="Gene3D" id="2.30.30.940">
    <property type="match status" value="1"/>
</dbReference>
<dbReference type="GO" id="GO:0005524">
    <property type="term" value="F:ATP binding"/>
    <property type="evidence" value="ECO:0007669"/>
    <property type="project" value="UniProtKB-KW"/>
</dbReference>
<dbReference type="CDD" id="cd17933">
    <property type="entry name" value="DEXSc_RecD-like"/>
    <property type="match status" value="1"/>
</dbReference>
<dbReference type="InterPro" id="IPR050534">
    <property type="entry name" value="Coronavir_polyprotein_1ab"/>
</dbReference>
<name>A0A1G5GUD7_9BACT</name>
<dbReference type="GO" id="GO:0003677">
    <property type="term" value="F:DNA binding"/>
    <property type="evidence" value="ECO:0007669"/>
    <property type="project" value="InterPro"/>
</dbReference>
<dbReference type="Pfam" id="PF13538">
    <property type="entry name" value="UvrD_C_2"/>
    <property type="match status" value="1"/>
</dbReference>
<keyword evidence="2" id="KW-0067">ATP-binding</keyword>
<feature type="domain" description="Helix-hairpin-helix DNA-binding motif class 1" evidence="3">
    <location>
        <begin position="211"/>
        <end position="230"/>
    </location>
</feature>
<evidence type="ECO:0000256" key="2">
    <source>
        <dbReference type="ARBA" id="ARBA00022840"/>
    </source>
</evidence>
<evidence type="ECO:0000259" key="4">
    <source>
        <dbReference type="SMART" id="SM00382"/>
    </source>
</evidence>
<dbReference type="PANTHER" id="PTHR43788">
    <property type="entry name" value="DNA2/NAM7 HELICASE FAMILY MEMBER"/>
    <property type="match status" value="1"/>
</dbReference>
<dbReference type="Pfam" id="PF14490">
    <property type="entry name" value="HHH_RecD2"/>
    <property type="match status" value="1"/>
</dbReference>
<dbReference type="GO" id="GO:0006281">
    <property type="term" value="P:DNA repair"/>
    <property type="evidence" value="ECO:0007669"/>
    <property type="project" value="InterPro"/>
</dbReference>
<dbReference type="Gene3D" id="3.40.50.300">
    <property type="entry name" value="P-loop containing nucleotide triphosphate hydrolases"/>
    <property type="match status" value="2"/>
</dbReference>
<feature type="domain" description="Helix-hairpin-helix DNA-binding motif class 1" evidence="3">
    <location>
        <begin position="117"/>
        <end position="133"/>
    </location>
</feature>
<dbReference type="Gene3D" id="1.10.150.20">
    <property type="entry name" value="5' to 3' exonuclease, C-terminal subdomain"/>
    <property type="match status" value="1"/>
</dbReference>
<dbReference type="PANTHER" id="PTHR43788:SF6">
    <property type="entry name" value="DNA HELICASE B"/>
    <property type="match status" value="1"/>
</dbReference>
<dbReference type="SMART" id="SM00382">
    <property type="entry name" value="AAA"/>
    <property type="match status" value="1"/>
</dbReference>
<dbReference type="STRING" id="419481.SAMN05216233_111136"/>
<dbReference type="Pfam" id="PF23139">
    <property type="entry name" value="OB_YrrC"/>
    <property type="match status" value="1"/>
</dbReference>
<dbReference type="SUPFAM" id="SSF52540">
    <property type="entry name" value="P-loop containing nucleoside triphosphate hydrolases"/>
    <property type="match status" value="2"/>
</dbReference>
<reference evidence="5 6" key="1">
    <citation type="submission" date="2016-10" db="EMBL/GenBank/DDBJ databases">
        <authorList>
            <person name="de Groot N.N."/>
        </authorList>
    </citation>
    <scope>NUCLEOTIDE SEQUENCE [LARGE SCALE GENOMIC DNA]</scope>
    <source>
        <strain evidence="5 6">AA1</strain>
    </source>
</reference>
<dbReference type="GO" id="GO:0006310">
    <property type="term" value="P:DNA recombination"/>
    <property type="evidence" value="ECO:0007669"/>
    <property type="project" value="InterPro"/>
</dbReference>
<evidence type="ECO:0000256" key="1">
    <source>
        <dbReference type="ARBA" id="ARBA00022741"/>
    </source>
</evidence>
<dbReference type="Pfam" id="PF18335">
    <property type="entry name" value="SH3_13"/>
    <property type="match status" value="1"/>
</dbReference>
<feature type="domain" description="AAA+ ATPase" evidence="4">
    <location>
        <begin position="366"/>
        <end position="507"/>
    </location>
</feature>
<dbReference type="CDD" id="cd18809">
    <property type="entry name" value="SF1_C_RecD"/>
    <property type="match status" value="1"/>
</dbReference>
<dbReference type="InterPro" id="IPR055446">
    <property type="entry name" value="RecD2_N_OB"/>
</dbReference>
<dbReference type="InterPro" id="IPR041451">
    <property type="entry name" value="RecD2_SH13"/>
</dbReference>
<dbReference type="InterPro" id="IPR010994">
    <property type="entry name" value="RuvA_2-like"/>
</dbReference>
<dbReference type="InterPro" id="IPR006345">
    <property type="entry name" value="RecD2"/>
</dbReference>
<dbReference type="EMBL" id="FMUX01000011">
    <property type="protein sequence ID" value="SCY55021.1"/>
    <property type="molecule type" value="Genomic_DNA"/>
</dbReference>
<accession>A0A1G5GUD7</accession>
<keyword evidence="6" id="KW-1185">Reference proteome</keyword>
<dbReference type="InterPro" id="IPR003583">
    <property type="entry name" value="Hlx-hairpin-Hlx_DNA-bd_motif"/>
</dbReference>
<evidence type="ECO:0000313" key="5">
    <source>
        <dbReference type="EMBL" id="SCY55021.1"/>
    </source>
</evidence>
<dbReference type="SMART" id="SM00278">
    <property type="entry name" value="HhH1"/>
    <property type="match status" value="3"/>
</dbReference>
<dbReference type="HAMAP" id="MF_01488">
    <property type="entry name" value="RecD2"/>
    <property type="match status" value="1"/>
</dbReference>
<dbReference type="GO" id="GO:0009338">
    <property type="term" value="C:exodeoxyribonuclease V complex"/>
    <property type="evidence" value="ECO:0007669"/>
    <property type="project" value="TreeGrafter"/>
</dbReference>
<evidence type="ECO:0000313" key="6">
    <source>
        <dbReference type="Proteomes" id="UP000198870"/>
    </source>
</evidence>
<dbReference type="GO" id="GO:0043139">
    <property type="term" value="F:5'-3' DNA helicase activity"/>
    <property type="evidence" value="ECO:0007669"/>
    <property type="project" value="InterPro"/>
</dbReference>
<dbReference type="InterPro" id="IPR003593">
    <property type="entry name" value="AAA+_ATPase"/>
</dbReference>
<dbReference type="AlphaFoldDB" id="A0A1G5GUD7"/>
<dbReference type="InterPro" id="IPR027417">
    <property type="entry name" value="P-loop_NTPase"/>
</dbReference>
<feature type="domain" description="Helix-hairpin-helix DNA-binding motif class 1" evidence="3">
    <location>
        <begin position="147"/>
        <end position="166"/>
    </location>
</feature>
<dbReference type="InterPro" id="IPR029493">
    <property type="entry name" value="RecD2-like_HHH"/>
</dbReference>
<sequence length="750" mass="82253">MSLRNEGERAFPNLGSKGSALGRRRLLFIMTETLCGEIVRTTFTSEETGFTIARVKVKGRGEVTMVGPLMGPPDGTFIEALGRFESHSQYGLQFKVDTFSTALPVTSHGIEKYLSSKAIHGIGPKMAERLVAAFGTKTLEVIDKEPEKLLDVEGIGKKKAEQILTGWEEQMDVRQVMVFLHSHGVGSAFATRIVKAFGKKAVSVVTRNPYALATEVAGIGFLTADRIARSTGFAMDAPQRIHAGLLYVLSHATDEGHLFLPADQLMQKAVELLQLPAEPIGQGIAHLAEHEKVITKKVDNPDIGEAVYLPWLFHSERGIANTLAQVARGTKFPVFEDPQGEVAAMEKRLSIRLAPRQREAVQGALTAKAMVITGGPGTGKTTIIKAILKIYHKAGARMLLAAPTGRAAKRMTESTGFPAKTIHRLLEFSFQKGGFQRNRENPLSCDVLVVDEASMIDVPLMFNLLKAVPDTATLILVGDVHQLPPVGPGNVLRDIIASKCIPVTTLTEIFRQAEKSLIVVNAHRINKGEKPFSGSREPGGDFFIIERNDPEAVARTIVELVARRIPRRFNLNPMEDIQLLTPMHRGSLGGERLNQLLQDTLNPRPPGAQEETGFKFRMGDKVMQLKNNYDKDVFNGDIGRVVDADPAAKRVTARFDDNQVSYEAAELDEITLAYAVSIHKSQGSEYPAVVIPVSTQHQIMLQRNLIYTGITRGKELVVLVGSYKALAIAVRTNKTIKRFTRLTELLQMGG</sequence>
<protein>
    <submittedName>
        <fullName evidence="5">Exodeoxyribonuclease V alpha subunit</fullName>
    </submittedName>
</protein>
<evidence type="ECO:0000259" key="3">
    <source>
        <dbReference type="SMART" id="SM00278"/>
    </source>
</evidence>
<dbReference type="Pfam" id="PF13245">
    <property type="entry name" value="AAA_19"/>
    <property type="match status" value="1"/>
</dbReference>
<dbReference type="NCBIfam" id="TIGR01448">
    <property type="entry name" value="recD_rel"/>
    <property type="match status" value="1"/>
</dbReference>
<proteinExistence type="inferred from homology"/>
<dbReference type="SUPFAM" id="SSF47781">
    <property type="entry name" value="RuvA domain 2-like"/>
    <property type="match status" value="1"/>
</dbReference>
<dbReference type="GO" id="GO:0017116">
    <property type="term" value="F:single-stranded DNA helicase activity"/>
    <property type="evidence" value="ECO:0007669"/>
    <property type="project" value="TreeGrafter"/>
</dbReference>
<keyword evidence="1" id="KW-0547">Nucleotide-binding</keyword>
<dbReference type="InterPro" id="IPR027785">
    <property type="entry name" value="UvrD-like_helicase_C"/>
</dbReference>
<organism evidence="5 6">
    <name type="scientific">Desulfoluna spongiiphila</name>
    <dbReference type="NCBI Taxonomy" id="419481"/>
    <lineage>
        <taxon>Bacteria</taxon>
        <taxon>Pseudomonadati</taxon>
        <taxon>Thermodesulfobacteriota</taxon>
        <taxon>Desulfobacteria</taxon>
        <taxon>Desulfobacterales</taxon>
        <taxon>Desulfolunaceae</taxon>
        <taxon>Desulfoluna</taxon>
    </lineage>
</organism>
<dbReference type="Proteomes" id="UP000198870">
    <property type="component" value="Unassembled WGS sequence"/>
</dbReference>
<dbReference type="Pfam" id="PF14520">
    <property type="entry name" value="HHH_5"/>
    <property type="match status" value="1"/>
</dbReference>
<gene>
    <name evidence="5" type="ORF">SAMN05216233_111136</name>
</gene>